<feature type="compositionally biased region" description="Acidic residues" evidence="5">
    <location>
        <begin position="69"/>
        <end position="83"/>
    </location>
</feature>
<name>A0A4Y7SJJ7_COPMI</name>
<dbReference type="EMBL" id="QPFP01000102">
    <property type="protein sequence ID" value="TEB21784.1"/>
    <property type="molecule type" value="Genomic_DNA"/>
</dbReference>
<accession>A0A4Y7SJJ7</accession>
<feature type="compositionally biased region" description="Acidic residues" evidence="5">
    <location>
        <begin position="134"/>
        <end position="145"/>
    </location>
</feature>
<dbReference type="GO" id="GO:0005666">
    <property type="term" value="C:RNA polymerase III complex"/>
    <property type="evidence" value="ECO:0007669"/>
    <property type="project" value="InterPro"/>
</dbReference>
<protein>
    <recommendedName>
        <fullName evidence="8">RNA polymerase III RPC4-domain-containing protein</fullName>
    </recommendedName>
</protein>
<evidence type="ECO:0008006" key="8">
    <source>
        <dbReference type="Google" id="ProtNLM"/>
    </source>
</evidence>
<gene>
    <name evidence="6" type="ORF">FA13DRAFT_1741518</name>
</gene>
<evidence type="ECO:0000256" key="1">
    <source>
        <dbReference type="ARBA" id="ARBA00004123"/>
    </source>
</evidence>
<evidence type="ECO:0000313" key="6">
    <source>
        <dbReference type="EMBL" id="TEB21784.1"/>
    </source>
</evidence>
<evidence type="ECO:0000256" key="4">
    <source>
        <dbReference type="ARBA" id="ARBA00023242"/>
    </source>
</evidence>
<comment type="caution">
    <text evidence="6">The sequence shown here is derived from an EMBL/GenBank/DDBJ whole genome shotgun (WGS) entry which is preliminary data.</text>
</comment>
<dbReference type="Pfam" id="PF05132">
    <property type="entry name" value="RNA_pol_Rpc4"/>
    <property type="match status" value="1"/>
</dbReference>
<dbReference type="Proteomes" id="UP000298030">
    <property type="component" value="Unassembled WGS sequence"/>
</dbReference>
<evidence type="ECO:0000256" key="3">
    <source>
        <dbReference type="ARBA" id="ARBA00023163"/>
    </source>
</evidence>
<feature type="region of interest" description="Disordered" evidence="5">
    <location>
        <begin position="207"/>
        <end position="240"/>
    </location>
</feature>
<feature type="region of interest" description="Disordered" evidence="5">
    <location>
        <begin position="1"/>
        <end position="83"/>
    </location>
</feature>
<keyword evidence="4" id="KW-0539">Nucleus</keyword>
<feature type="compositionally biased region" description="Polar residues" evidence="5">
    <location>
        <begin position="19"/>
        <end position="29"/>
    </location>
</feature>
<keyword evidence="7" id="KW-1185">Reference proteome</keyword>
<dbReference type="PANTHER" id="PTHR13408:SF0">
    <property type="entry name" value="DNA-DIRECTED RNA POLYMERASE III SUBUNIT RPC4"/>
    <property type="match status" value="1"/>
</dbReference>
<dbReference type="STRING" id="71717.A0A4Y7SJJ7"/>
<dbReference type="AlphaFoldDB" id="A0A4Y7SJJ7"/>
<feature type="compositionally biased region" description="Basic residues" evidence="5">
    <location>
        <begin position="104"/>
        <end position="114"/>
    </location>
</feature>
<sequence length="335" mass="36090">MTASGPFAMGPAMAGNAGSRRSTPRSNFAPSIAPSTSGSSTLGAGLSKTAPPSLRRDLDLKGKGKEVKAEEDEEVYSDQDDGVEIIDLDNVRTMDWMAPESIRRERKPTKKVKKERGEPETPGDVDAANALDLSESEEEEEEPELEDVIEDFATQVNLDSDDASLREERLYLFQFPTPFPAFLSPPKPPQAAAEDVEMADATAEGVKKVSFGPDVKPPAAATPATSRTASTAPPESAETERLDGLIGRLEVYRSGAVKIRMGDGIVFDVNPATQPSFLQQAVYIDRNEKRLTVLGEVNKQFVASPDVDILLQALEDADSAVAELPIEGEDALIKM</sequence>
<dbReference type="PANTHER" id="PTHR13408">
    <property type="entry name" value="DNA-DIRECTED RNA POLYMERASE III"/>
    <property type="match status" value="1"/>
</dbReference>
<dbReference type="InterPro" id="IPR007811">
    <property type="entry name" value="RPC4"/>
</dbReference>
<evidence type="ECO:0000313" key="7">
    <source>
        <dbReference type="Proteomes" id="UP000298030"/>
    </source>
</evidence>
<organism evidence="6 7">
    <name type="scientific">Coprinellus micaceus</name>
    <name type="common">Glistening ink-cap mushroom</name>
    <name type="synonym">Coprinus micaceus</name>
    <dbReference type="NCBI Taxonomy" id="71717"/>
    <lineage>
        <taxon>Eukaryota</taxon>
        <taxon>Fungi</taxon>
        <taxon>Dikarya</taxon>
        <taxon>Basidiomycota</taxon>
        <taxon>Agaricomycotina</taxon>
        <taxon>Agaricomycetes</taxon>
        <taxon>Agaricomycetidae</taxon>
        <taxon>Agaricales</taxon>
        <taxon>Agaricineae</taxon>
        <taxon>Psathyrellaceae</taxon>
        <taxon>Coprinellus</taxon>
    </lineage>
</organism>
<keyword evidence="3" id="KW-0804">Transcription</keyword>
<reference evidence="6 7" key="1">
    <citation type="journal article" date="2019" name="Nat. Ecol. Evol.">
        <title>Megaphylogeny resolves global patterns of mushroom evolution.</title>
        <authorList>
            <person name="Varga T."/>
            <person name="Krizsan K."/>
            <person name="Foldi C."/>
            <person name="Dima B."/>
            <person name="Sanchez-Garcia M."/>
            <person name="Sanchez-Ramirez S."/>
            <person name="Szollosi G.J."/>
            <person name="Szarkandi J.G."/>
            <person name="Papp V."/>
            <person name="Albert L."/>
            <person name="Andreopoulos W."/>
            <person name="Angelini C."/>
            <person name="Antonin V."/>
            <person name="Barry K.W."/>
            <person name="Bougher N.L."/>
            <person name="Buchanan P."/>
            <person name="Buyck B."/>
            <person name="Bense V."/>
            <person name="Catcheside P."/>
            <person name="Chovatia M."/>
            <person name="Cooper J."/>
            <person name="Damon W."/>
            <person name="Desjardin D."/>
            <person name="Finy P."/>
            <person name="Geml J."/>
            <person name="Haridas S."/>
            <person name="Hughes K."/>
            <person name="Justo A."/>
            <person name="Karasinski D."/>
            <person name="Kautmanova I."/>
            <person name="Kiss B."/>
            <person name="Kocsube S."/>
            <person name="Kotiranta H."/>
            <person name="LaButti K.M."/>
            <person name="Lechner B.E."/>
            <person name="Liimatainen K."/>
            <person name="Lipzen A."/>
            <person name="Lukacs Z."/>
            <person name="Mihaltcheva S."/>
            <person name="Morgado L.N."/>
            <person name="Niskanen T."/>
            <person name="Noordeloos M.E."/>
            <person name="Ohm R.A."/>
            <person name="Ortiz-Santana B."/>
            <person name="Ovrebo C."/>
            <person name="Racz N."/>
            <person name="Riley R."/>
            <person name="Savchenko A."/>
            <person name="Shiryaev A."/>
            <person name="Soop K."/>
            <person name="Spirin V."/>
            <person name="Szebenyi C."/>
            <person name="Tomsovsky M."/>
            <person name="Tulloss R.E."/>
            <person name="Uehling J."/>
            <person name="Grigoriev I.V."/>
            <person name="Vagvolgyi C."/>
            <person name="Papp T."/>
            <person name="Martin F.M."/>
            <person name="Miettinen O."/>
            <person name="Hibbett D.S."/>
            <person name="Nagy L.G."/>
        </authorList>
    </citation>
    <scope>NUCLEOTIDE SEQUENCE [LARGE SCALE GENOMIC DNA]</scope>
    <source>
        <strain evidence="6 7">FP101781</strain>
    </source>
</reference>
<evidence type="ECO:0000256" key="2">
    <source>
        <dbReference type="ARBA" id="ARBA00022478"/>
    </source>
</evidence>
<feature type="compositionally biased region" description="Basic and acidic residues" evidence="5">
    <location>
        <begin position="54"/>
        <end position="68"/>
    </location>
</feature>
<feature type="compositionally biased region" description="Low complexity" evidence="5">
    <location>
        <begin position="35"/>
        <end position="47"/>
    </location>
</feature>
<evidence type="ECO:0000256" key="5">
    <source>
        <dbReference type="SAM" id="MobiDB-lite"/>
    </source>
</evidence>
<proteinExistence type="predicted"/>
<feature type="compositionally biased region" description="Low complexity" evidence="5">
    <location>
        <begin position="217"/>
        <end position="236"/>
    </location>
</feature>
<keyword evidence="2" id="KW-0240">DNA-directed RNA polymerase</keyword>
<dbReference type="GO" id="GO:0042797">
    <property type="term" value="P:tRNA transcription by RNA polymerase III"/>
    <property type="evidence" value="ECO:0007669"/>
    <property type="project" value="TreeGrafter"/>
</dbReference>
<dbReference type="GO" id="GO:0003677">
    <property type="term" value="F:DNA binding"/>
    <property type="evidence" value="ECO:0007669"/>
    <property type="project" value="InterPro"/>
</dbReference>
<comment type="subcellular location">
    <subcellularLocation>
        <location evidence="1">Nucleus</location>
    </subcellularLocation>
</comment>
<feature type="region of interest" description="Disordered" evidence="5">
    <location>
        <begin position="97"/>
        <end position="145"/>
    </location>
</feature>
<dbReference type="OrthoDB" id="5836119at2759"/>